<keyword evidence="2" id="KW-1185">Reference proteome</keyword>
<gene>
    <name evidence="1" type="ORF">FNJ87_18130</name>
</gene>
<dbReference type="Proteomes" id="UP001194729">
    <property type="component" value="Unassembled WGS sequence"/>
</dbReference>
<organism evidence="1 2">
    <name type="scientific">Nonlabens mediterrranea</name>
    <dbReference type="NCBI Taxonomy" id="1419947"/>
    <lineage>
        <taxon>Bacteria</taxon>
        <taxon>Pseudomonadati</taxon>
        <taxon>Bacteroidota</taxon>
        <taxon>Flavobacteriia</taxon>
        <taxon>Flavobacteriales</taxon>
        <taxon>Flavobacteriaceae</taxon>
        <taxon>Nonlabens</taxon>
    </lineage>
</organism>
<dbReference type="Gene3D" id="2.40.70.10">
    <property type="entry name" value="Acid Proteases"/>
    <property type="match status" value="1"/>
</dbReference>
<dbReference type="EMBL" id="JADKYU010000998">
    <property type="protein sequence ID" value="MBF4986150.1"/>
    <property type="molecule type" value="Genomic_DNA"/>
</dbReference>
<proteinExistence type="predicted"/>
<dbReference type="InterPro" id="IPR021109">
    <property type="entry name" value="Peptidase_aspartic_dom_sf"/>
</dbReference>
<name>A0ABS0A9S2_9FLAO</name>
<accession>A0ABS0A9S2</accession>
<protein>
    <submittedName>
        <fullName evidence="1">Peptidase</fullName>
    </submittedName>
</protein>
<sequence>MSKKKLIIGRTDRADFPKLEIENLDIKIDTGAYTSSIHCTNIVEENGILLATLLDEAHEQYHG</sequence>
<evidence type="ECO:0000313" key="1">
    <source>
        <dbReference type="EMBL" id="MBF4986150.1"/>
    </source>
</evidence>
<feature type="non-terminal residue" evidence="1">
    <location>
        <position position="63"/>
    </location>
</feature>
<evidence type="ECO:0000313" key="2">
    <source>
        <dbReference type="Proteomes" id="UP001194729"/>
    </source>
</evidence>
<reference evidence="1 2" key="1">
    <citation type="submission" date="2020-11" db="EMBL/GenBank/DDBJ databases">
        <title>P. mediterranea TC4 genome.</title>
        <authorList>
            <person name="Molmeret M."/>
        </authorList>
    </citation>
    <scope>NUCLEOTIDE SEQUENCE [LARGE SCALE GENOMIC DNA]</scope>
    <source>
        <strain evidence="1 2">TC4</strain>
    </source>
</reference>
<dbReference type="SUPFAM" id="SSF50630">
    <property type="entry name" value="Acid proteases"/>
    <property type="match status" value="1"/>
</dbReference>
<comment type="caution">
    <text evidence="1">The sequence shown here is derived from an EMBL/GenBank/DDBJ whole genome shotgun (WGS) entry which is preliminary data.</text>
</comment>